<evidence type="ECO:0000256" key="1">
    <source>
        <dbReference type="ARBA" id="ARBA00013172"/>
    </source>
</evidence>
<name>A0A167GRH7_METRR</name>
<dbReference type="AlphaFoldDB" id="A0A167GRH7"/>
<evidence type="ECO:0000313" key="6">
    <source>
        <dbReference type="Proteomes" id="UP000243498"/>
    </source>
</evidence>
<dbReference type="Gene3D" id="3.90.470.20">
    <property type="entry name" value="4'-phosphopantetheinyl transferase domain"/>
    <property type="match status" value="1"/>
</dbReference>
<organism evidence="5 6">
    <name type="scientific">Metarhizium rileyi (strain RCEF 4871)</name>
    <name type="common">Nomuraea rileyi</name>
    <dbReference type="NCBI Taxonomy" id="1649241"/>
    <lineage>
        <taxon>Eukaryota</taxon>
        <taxon>Fungi</taxon>
        <taxon>Dikarya</taxon>
        <taxon>Ascomycota</taxon>
        <taxon>Pezizomycotina</taxon>
        <taxon>Sordariomycetes</taxon>
        <taxon>Hypocreomycetidae</taxon>
        <taxon>Hypocreales</taxon>
        <taxon>Clavicipitaceae</taxon>
        <taxon>Metarhizium</taxon>
    </lineage>
</organism>
<dbReference type="OMA" id="HRTCRIP"/>
<dbReference type="EC" id="2.7.8.7" evidence="1"/>
<sequence>MSEPRLIKWTLDTRTLWPEAKETKDLETASSQNKPKPANRSLEKARRALSLLTGDERASVARYYFLKDAKLALASALLKRHVVSSTLGIPFAQATPSRGGKPAFRLPDSSEPLVFNVSHQAGLVVLVAALHAPGVAVGVDVVCPGERRGRDHELVVRDGWSRYVDMHEGVFAEVECVRLREMRGGRDELLAYFYALWCLREGFVKMTGEALLAAWLGELEMRHFAPPGEGGELEVWLRGERVRDVDVRLEWYLADYMVCTVVRGDVGVDLNGAFEALDLGVLLDDAERSNSLRTGEGAGLD</sequence>
<accession>A0A167GRH7</accession>
<dbReference type="GO" id="GO:0008897">
    <property type="term" value="F:holo-[acyl-carrier-protein] synthase activity"/>
    <property type="evidence" value="ECO:0007669"/>
    <property type="project" value="UniProtKB-EC"/>
</dbReference>
<feature type="region of interest" description="Disordered" evidence="3">
    <location>
        <begin position="20"/>
        <end position="42"/>
    </location>
</feature>
<protein>
    <recommendedName>
        <fullName evidence="1">holo-[acyl-carrier-protein] synthase</fullName>
        <ecNumber evidence="1">2.7.8.7</ecNumber>
    </recommendedName>
</protein>
<evidence type="ECO:0000313" key="5">
    <source>
        <dbReference type="EMBL" id="OAA46986.1"/>
    </source>
</evidence>
<proteinExistence type="predicted"/>
<comment type="caution">
    <text evidence="5">The sequence shown here is derived from an EMBL/GenBank/DDBJ whole genome shotgun (WGS) entry which is preliminary data.</text>
</comment>
<dbReference type="PANTHER" id="PTHR12215:SF10">
    <property type="entry name" value="L-AMINOADIPATE-SEMIALDEHYDE DEHYDROGENASE-PHOSPHOPANTETHEINYL TRANSFERASE"/>
    <property type="match status" value="1"/>
</dbReference>
<dbReference type="OrthoDB" id="26719at2759"/>
<dbReference type="STRING" id="1081105.A0A167GRH7"/>
<keyword evidence="2 5" id="KW-0808">Transferase</keyword>
<dbReference type="SUPFAM" id="SSF56214">
    <property type="entry name" value="4'-phosphopantetheinyl transferase"/>
    <property type="match status" value="2"/>
</dbReference>
<evidence type="ECO:0000256" key="2">
    <source>
        <dbReference type="ARBA" id="ARBA00022679"/>
    </source>
</evidence>
<dbReference type="InterPro" id="IPR055066">
    <property type="entry name" value="AASDHPPT_N"/>
</dbReference>
<dbReference type="InterPro" id="IPR050559">
    <property type="entry name" value="P-Pant_transferase_sf"/>
</dbReference>
<dbReference type="InterPro" id="IPR037143">
    <property type="entry name" value="4-PPantetheinyl_Trfase_dom_sf"/>
</dbReference>
<dbReference type="GO" id="GO:0000287">
    <property type="term" value="F:magnesium ion binding"/>
    <property type="evidence" value="ECO:0007669"/>
    <property type="project" value="InterPro"/>
</dbReference>
<dbReference type="Proteomes" id="UP000243498">
    <property type="component" value="Unassembled WGS sequence"/>
</dbReference>
<dbReference type="PANTHER" id="PTHR12215">
    <property type="entry name" value="PHOSPHOPANTETHEINE TRANSFERASE"/>
    <property type="match status" value="1"/>
</dbReference>
<evidence type="ECO:0000256" key="3">
    <source>
        <dbReference type="SAM" id="MobiDB-lite"/>
    </source>
</evidence>
<keyword evidence="6" id="KW-1185">Reference proteome</keyword>
<evidence type="ECO:0000259" key="4">
    <source>
        <dbReference type="Pfam" id="PF22624"/>
    </source>
</evidence>
<dbReference type="GO" id="GO:0005829">
    <property type="term" value="C:cytosol"/>
    <property type="evidence" value="ECO:0007669"/>
    <property type="project" value="TreeGrafter"/>
</dbReference>
<feature type="domain" description="4'-phosphopantetheinyl transferase N-terminal" evidence="4">
    <location>
        <begin position="44"/>
        <end position="129"/>
    </location>
</feature>
<dbReference type="Pfam" id="PF22624">
    <property type="entry name" value="AASDHPPT_N"/>
    <property type="match status" value="1"/>
</dbReference>
<gene>
    <name evidence="5" type="ORF">NOR_02622</name>
</gene>
<dbReference type="EMBL" id="AZHC01000006">
    <property type="protein sequence ID" value="OAA46986.1"/>
    <property type="molecule type" value="Genomic_DNA"/>
</dbReference>
<reference evidence="5 6" key="1">
    <citation type="journal article" date="2016" name="Genome Biol. Evol.">
        <title>Divergent and convergent evolution of fungal pathogenicity.</title>
        <authorList>
            <person name="Shang Y."/>
            <person name="Xiao G."/>
            <person name="Zheng P."/>
            <person name="Cen K."/>
            <person name="Zhan S."/>
            <person name="Wang C."/>
        </authorList>
    </citation>
    <scope>NUCLEOTIDE SEQUENCE [LARGE SCALE GENOMIC DNA]</scope>
    <source>
        <strain evidence="5 6">RCEF 4871</strain>
    </source>
</reference>
<dbReference type="GO" id="GO:0019878">
    <property type="term" value="P:lysine biosynthetic process via aminoadipic acid"/>
    <property type="evidence" value="ECO:0007669"/>
    <property type="project" value="TreeGrafter"/>
</dbReference>